<dbReference type="InterPro" id="IPR036188">
    <property type="entry name" value="FAD/NAD-bd_sf"/>
</dbReference>
<keyword evidence="8" id="KW-1185">Reference proteome</keyword>
<dbReference type="Pfam" id="PF00732">
    <property type="entry name" value="GMC_oxred_N"/>
    <property type="match status" value="1"/>
</dbReference>
<protein>
    <recommendedName>
        <fullName evidence="6">Glucose-methanol-choline oxidoreductase N-terminal domain-containing protein</fullName>
    </recommendedName>
</protein>
<keyword evidence="5" id="KW-0732">Signal</keyword>
<accession>A0ABQ8VJD8</accession>
<keyword evidence="3" id="KW-0285">Flavoprotein</keyword>
<dbReference type="Gene3D" id="3.30.560.10">
    <property type="entry name" value="Glucose Oxidase, domain 3"/>
    <property type="match status" value="1"/>
</dbReference>
<evidence type="ECO:0000256" key="5">
    <source>
        <dbReference type="SAM" id="SignalP"/>
    </source>
</evidence>
<feature type="signal peptide" evidence="5">
    <location>
        <begin position="1"/>
        <end position="20"/>
    </location>
</feature>
<comment type="cofactor">
    <cofactor evidence="1">
        <name>FAD</name>
        <dbReference type="ChEBI" id="CHEBI:57692"/>
    </cofactor>
</comment>
<dbReference type="SUPFAM" id="SSF51905">
    <property type="entry name" value="FAD/NAD(P)-binding domain"/>
    <property type="match status" value="1"/>
</dbReference>
<reference evidence="7" key="1">
    <citation type="submission" date="2022-08" db="EMBL/GenBank/DDBJ databases">
        <title>A Global Phylogenomic Analysis of the Shiitake Genus Lentinula.</title>
        <authorList>
            <consortium name="DOE Joint Genome Institute"/>
            <person name="Sierra-Patev S."/>
            <person name="Min B."/>
            <person name="Naranjo-Ortiz M."/>
            <person name="Looney B."/>
            <person name="Konkel Z."/>
            <person name="Slot J.C."/>
            <person name="Sakamoto Y."/>
            <person name="Steenwyk J.L."/>
            <person name="Rokas A."/>
            <person name="Carro J."/>
            <person name="Camarero S."/>
            <person name="Ferreira P."/>
            <person name="Molpeceres G."/>
            <person name="Ruiz-Duenas F.J."/>
            <person name="Serrano A."/>
            <person name="Henrissat B."/>
            <person name="Drula E."/>
            <person name="Hughes K.W."/>
            <person name="Mata J.L."/>
            <person name="Ishikawa N.K."/>
            <person name="Vargas-Isla R."/>
            <person name="Ushijima S."/>
            <person name="Smith C.A."/>
            <person name="Ahrendt S."/>
            <person name="Andreopoulos W."/>
            <person name="He G."/>
            <person name="Labutti K."/>
            <person name="Lipzen A."/>
            <person name="Ng V."/>
            <person name="Riley R."/>
            <person name="Sandor L."/>
            <person name="Barry K."/>
            <person name="Martinez A.T."/>
            <person name="Xiao Y."/>
            <person name="Gibbons J.G."/>
            <person name="Terashima K."/>
            <person name="Grigoriev I.V."/>
            <person name="Hibbett D.S."/>
        </authorList>
    </citation>
    <scope>NUCLEOTIDE SEQUENCE</scope>
    <source>
        <strain evidence="7">RHP3577 ss4</strain>
    </source>
</reference>
<sequence>MSKLSTGIHLFILFLDGAGGSVVANRLTKCPSTRILLIEAGSSDFDNLNTEVPSFAPRLTGSQFDWNFTTLPQPGLHGRSIDYAQGFVLGGSTAINVMAYCRGSKDDYDRWAWVTDDEGWSWNSLQPYIHKIENLSPPADNHSIIDEIDVLIHGSGGPVSFSLPGQLLPTDEHAINAPSELSTEFPFNLDYNSGDTIGLGPVLLHKNNGWLNIVQIAKGQRVTSAAAYLIPAMSRPNLDIIVNSQVTKILQTGTKDGQPVFSAIQFYTVGEPEIYTINASKEIIISAGAIKTPQLLMLSGIGEKDYLSTLGIDVLVDVLDVGQNLQDHPLTTISWTVNSTNTLDNIRTNKTLAAQPLQQWNATHTGGLTLGPGNQLAWLRLPNNATIFKNNTDPSAGNRSAHYEFIVTDSFVSFSQPFPSAGNFFTMFSNLVSPSSCGNISLNSTDPFAHPLIQPNILQTEFDIFTMHEAIKAARRFMRAKSWSDWIIEETSPSSEAQTDEEIEEYIKNTCFTVNHVTCTVPMGKNGQARRGGGALNPDLSVKGTVGLRVVDASAFPFIPAAHTQVPTYILSERASDIMQEVYNCE</sequence>
<gene>
    <name evidence="7" type="ORF">C8R41DRAFT_880965</name>
</gene>
<evidence type="ECO:0000256" key="1">
    <source>
        <dbReference type="ARBA" id="ARBA00001974"/>
    </source>
</evidence>
<feature type="chain" id="PRO_5045160657" description="Glucose-methanol-choline oxidoreductase N-terminal domain-containing protein" evidence="5">
    <location>
        <begin position="21"/>
        <end position="586"/>
    </location>
</feature>
<dbReference type="SUPFAM" id="SSF54373">
    <property type="entry name" value="FAD-linked reductases, C-terminal domain"/>
    <property type="match status" value="1"/>
</dbReference>
<dbReference type="PANTHER" id="PTHR11552:SF147">
    <property type="entry name" value="CHOLINE DEHYDROGENASE, MITOCHONDRIAL"/>
    <property type="match status" value="1"/>
</dbReference>
<evidence type="ECO:0000256" key="4">
    <source>
        <dbReference type="ARBA" id="ARBA00022827"/>
    </source>
</evidence>
<dbReference type="InterPro" id="IPR000172">
    <property type="entry name" value="GMC_OxRdtase_N"/>
</dbReference>
<name>A0ABQ8VJD8_9AGAR</name>
<dbReference type="PANTHER" id="PTHR11552">
    <property type="entry name" value="GLUCOSE-METHANOL-CHOLINE GMC OXIDOREDUCTASE"/>
    <property type="match status" value="1"/>
</dbReference>
<evidence type="ECO:0000256" key="2">
    <source>
        <dbReference type="ARBA" id="ARBA00010790"/>
    </source>
</evidence>
<dbReference type="Proteomes" id="UP001150217">
    <property type="component" value="Unassembled WGS sequence"/>
</dbReference>
<evidence type="ECO:0000313" key="7">
    <source>
        <dbReference type="EMBL" id="KAJ4496521.1"/>
    </source>
</evidence>
<dbReference type="EMBL" id="JANVFT010000028">
    <property type="protein sequence ID" value="KAJ4496521.1"/>
    <property type="molecule type" value="Genomic_DNA"/>
</dbReference>
<feature type="domain" description="Glucose-methanol-choline oxidoreductase N-terminal" evidence="6">
    <location>
        <begin position="288"/>
        <end position="302"/>
    </location>
</feature>
<dbReference type="InterPro" id="IPR007867">
    <property type="entry name" value="GMC_OxRtase_C"/>
</dbReference>
<dbReference type="PROSITE" id="PS00624">
    <property type="entry name" value="GMC_OXRED_2"/>
    <property type="match status" value="1"/>
</dbReference>
<dbReference type="Pfam" id="PF05199">
    <property type="entry name" value="GMC_oxred_C"/>
    <property type="match status" value="1"/>
</dbReference>
<dbReference type="PIRSF" id="PIRSF000137">
    <property type="entry name" value="Alcohol_oxidase"/>
    <property type="match status" value="1"/>
</dbReference>
<evidence type="ECO:0000256" key="3">
    <source>
        <dbReference type="ARBA" id="ARBA00022630"/>
    </source>
</evidence>
<dbReference type="InterPro" id="IPR012132">
    <property type="entry name" value="GMC_OxRdtase"/>
</dbReference>
<dbReference type="Gene3D" id="3.50.50.60">
    <property type="entry name" value="FAD/NAD(P)-binding domain"/>
    <property type="match status" value="1"/>
</dbReference>
<evidence type="ECO:0000313" key="8">
    <source>
        <dbReference type="Proteomes" id="UP001150217"/>
    </source>
</evidence>
<evidence type="ECO:0000259" key="6">
    <source>
        <dbReference type="PROSITE" id="PS00624"/>
    </source>
</evidence>
<organism evidence="7 8">
    <name type="scientific">Lentinula lateritia</name>
    <dbReference type="NCBI Taxonomy" id="40482"/>
    <lineage>
        <taxon>Eukaryota</taxon>
        <taxon>Fungi</taxon>
        <taxon>Dikarya</taxon>
        <taxon>Basidiomycota</taxon>
        <taxon>Agaricomycotina</taxon>
        <taxon>Agaricomycetes</taxon>
        <taxon>Agaricomycetidae</taxon>
        <taxon>Agaricales</taxon>
        <taxon>Marasmiineae</taxon>
        <taxon>Omphalotaceae</taxon>
        <taxon>Lentinula</taxon>
    </lineage>
</organism>
<proteinExistence type="inferred from homology"/>
<comment type="caution">
    <text evidence="7">The sequence shown here is derived from an EMBL/GenBank/DDBJ whole genome shotgun (WGS) entry which is preliminary data.</text>
</comment>
<comment type="similarity">
    <text evidence="2">Belongs to the GMC oxidoreductase family.</text>
</comment>
<keyword evidence="4" id="KW-0274">FAD</keyword>